<proteinExistence type="inferred from homology"/>
<dbReference type="InterPro" id="IPR010065">
    <property type="entry name" value="AA_ABC_transptr_permease_3TM"/>
</dbReference>
<feature type="transmembrane region" description="Helical" evidence="10">
    <location>
        <begin position="43"/>
        <end position="66"/>
    </location>
</feature>
<keyword evidence="7" id="KW-0029">Amino-acid transport</keyword>
<feature type="transmembrane region" description="Helical" evidence="10">
    <location>
        <begin position="87"/>
        <end position="113"/>
    </location>
</feature>
<dbReference type="PROSITE" id="PS51257">
    <property type="entry name" value="PROKAR_LIPOPROTEIN"/>
    <property type="match status" value="1"/>
</dbReference>
<comment type="function">
    <text evidence="1">Part of the binding-protein-dependent transport system for glutamine; probably responsible for the translocation of the substrate across the membrane.</text>
</comment>
<keyword evidence="6 10" id="KW-0812">Transmembrane</keyword>
<accession>A0A6G5QFW6</accession>
<evidence type="ECO:0000256" key="10">
    <source>
        <dbReference type="RuleBase" id="RU363032"/>
    </source>
</evidence>
<evidence type="ECO:0000313" key="13">
    <source>
        <dbReference type="Proteomes" id="UP000503264"/>
    </source>
</evidence>
<organism evidence="12 13">
    <name type="scientific">Campylobacter mucosalis CCUG 21559</name>
    <dbReference type="NCBI Taxonomy" id="1032067"/>
    <lineage>
        <taxon>Bacteria</taxon>
        <taxon>Pseudomonadati</taxon>
        <taxon>Campylobacterota</taxon>
        <taxon>Epsilonproteobacteria</taxon>
        <taxon>Campylobacterales</taxon>
        <taxon>Campylobacteraceae</taxon>
        <taxon>Campylobacter</taxon>
    </lineage>
</organism>
<dbReference type="EMBL" id="CP012542">
    <property type="protein sequence ID" value="QCD44568.1"/>
    <property type="molecule type" value="Genomic_DNA"/>
</dbReference>
<dbReference type="Gene3D" id="1.10.3720.10">
    <property type="entry name" value="MetI-like"/>
    <property type="match status" value="1"/>
</dbReference>
<keyword evidence="8 10" id="KW-1133">Transmembrane helix</keyword>
<evidence type="ECO:0000256" key="4">
    <source>
        <dbReference type="ARBA" id="ARBA00022448"/>
    </source>
</evidence>
<dbReference type="SUPFAM" id="SSF161098">
    <property type="entry name" value="MetI-like"/>
    <property type="match status" value="1"/>
</dbReference>
<dbReference type="PROSITE" id="PS50928">
    <property type="entry name" value="ABC_TM1"/>
    <property type="match status" value="1"/>
</dbReference>
<feature type="transmembrane region" description="Helical" evidence="10">
    <location>
        <begin position="5"/>
        <end position="23"/>
    </location>
</feature>
<evidence type="ECO:0000256" key="8">
    <source>
        <dbReference type="ARBA" id="ARBA00022989"/>
    </source>
</evidence>
<evidence type="ECO:0000256" key="9">
    <source>
        <dbReference type="ARBA" id="ARBA00023136"/>
    </source>
</evidence>
<dbReference type="GO" id="GO:0006865">
    <property type="term" value="P:amino acid transport"/>
    <property type="evidence" value="ECO:0007669"/>
    <property type="project" value="UniProtKB-KW"/>
</dbReference>
<dbReference type="InterPro" id="IPR043429">
    <property type="entry name" value="ArtM/GltK/GlnP/TcyL/YhdX-like"/>
</dbReference>
<dbReference type="PANTHER" id="PTHR30614">
    <property type="entry name" value="MEMBRANE COMPONENT OF AMINO ACID ABC TRANSPORTER"/>
    <property type="match status" value="1"/>
</dbReference>
<evidence type="ECO:0000256" key="6">
    <source>
        <dbReference type="ARBA" id="ARBA00022692"/>
    </source>
</evidence>
<keyword evidence="9 10" id="KW-0472">Membrane</keyword>
<reference evidence="12 13" key="1">
    <citation type="submission" date="2016-07" db="EMBL/GenBank/DDBJ databases">
        <title>Comparative genomics of the Campylobacter concisus group.</title>
        <authorList>
            <person name="Miller W.G."/>
            <person name="Yee E."/>
            <person name="Chapman M.H."/>
            <person name="Huynh S."/>
            <person name="Bono J.L."/>
            <person name="On S.L.W."/>
            <person name="StLeger J."/>
            <person name="Foster G."/>
            <person name="Parker C.T."/>
        </authorList>
    </citation>
    <scope>NUCLEOTIDE SEQUENCE [LARGE SCALE GENOMIC DNA]</scope>
    <source>
        <strain evidence="12 13">CCUG 21559</strain>
    </source>
</reference>
<evidence type="ECO:0000313" key="12">
    <source>
        <dbReference type="EMBL" id="QCD44568.1"/>
    </source>
</evidence>
<comment type="subcellular location">
    <subcellularLocation>
        <location evidence="2">Cell inner membrane</location>
        <topology evidence="2">Multi-pass membrane protein</topology>
    </subcellularLocation>
    <subcellularLocation>
        <location evidence="10">Cell membrane</location>
        <topology evidence="10">Multi-pass membrane protein</topology>
    </subcellularLocation>
</comment>
<dbReference type="CDD" id="cd06261">
    <property type="entry name" value="TM_PBP2"/>
    <property type="match status" value="1"/>
</dbReference>
<dbReference type="GO" id="GO:0022857">
    <property type="term" value="F:transmembrane transporter activity"/>
    <property type="evidence" value="ECO:0007669"/>
    <property type="project" value="InterPro"/>
</dbReference>
<dbReference type="NCBIfam" id="TIGR01726">
    <property type="entry name" value="HEQRo_perm_3TM"/>
    <property type="match status" value="1"/>
</dbReference>
<dbReference type="Pfam" id="PF00528">
    <property type="entry name" value="BPD_transp_1"/>
    <property type="match status" value="1"/>
</dbReference>
<dbReference type="PANTHER" id="PTHR30614:SF20">
    <property type="entry name" value="GLUTAMINE TRANSPORT SYSTEM PERMEASE PROTEIN GLNP"/>
    <property type="match status" value="1"/>
</dbReference>
<dbReference type="GO" id="GO:0043190">
    <property type="term" value="C:ATP-binding cassette (ABC) transporter complex"/>
    <property type="evidence" value="ECO:0007669"/>
    <property type="project" value="InterPro"/>
</dbReference>
<keyword evidence="4 10" id="KW-0813">Transport</keyword>
<evidence type="ECO:0000259" key="11">
    <source>
        <dbReference type="PROSITE" id="PS50928"/>
    </source>
</evidence>
<feature type="transmembrane region" description="Helical" evidence="10">
    <location>
        <begin position="206"/>
        <end position="224"/>
    </location>
</feature>
<sequence length="235" mass="26512">MNEKFFRILFFLAIVIFGCYYAYPTEMNEIQRMAYLKSYGVTLGLALGGIAIGITLGFLLAFLRFLNIKILSFVIDEYIDILRGTPILLQLLIFSVVIFSTWSNNFYVALIALGLNSSAYVAEIVRSGINSVDKGQMEAARAMGLDYSTSMRQIIFPQAIKNILPALANEFISLFKETSVVGFISVVDITMQSKSLQAVFYNPKPFIFTGIVYYVSIKFLSFLAKKLEERLNRND</sequence>
<protein>
    <submittedName>
        <fullName evidence="12">Amino acid ABC transporter, permease protein</fullName>
    </submittedName>
</protein>
<dbReference type="AlphaFoldDB" id="A0A6G5QFW6"/>
<evidence type="ECO:0000256" key="7">
    <source>
        <dbReference type="ARBA" id="ARBA00022970"/>
    </source>
</evidence>
<dbReference type="InterPro" id="IPR000515">
    <property type="entry name" value="MetI-like"/>
</dbReference>
<gene>
    <name evidence="12" type="ORF">CMUC_0771</name>
</gene>
<keyword evidence="13" id="KW-1185">Reference proteome</keyword>
<evidence type="ECO:0000256" key="1">
    <source>
        <dbReference type="ARBA" id="ARBA00003159"/>
    </source>
</evidence>
<evidence type="ECO:0000256" key="3">
    <source>
        <dbReference type="ARBA" id="ARBA00010072"/>
    </source>
</evidence>
<evidence type="ECO:0000256" key="5">
    <source>
        <dbReference type="ARBA" id="ARBA00022475"/>
    </source>
</evidence>
<comment type="similarity">
    <text evidence="3">Belongs to the binding-protein-dependent transport system permease family. HisMQ subfamily.</text>
</comment>
<keyword evidence="5" id="KW-1003">Cell membrane</keyword>
<feature type="domain" description="ABC transmembrane type-1" evidence="11">
    <location>
        <begin position="39"/>
        <end position="224"/>
    </location>
</feature>
<dbReference type="Proteomes" id="UP000503264">
    <property type="component" value="Chromosome"/>
</dbReference>
<name>A0A6G5QFW6_9BACT</name>
<evidence type="ECO:0000256" key="2">
    <source>
        <dbReference type="ARBA" id="ARBA00004429"/>
    </source>
</evidence>
<dbReference type="InterPro" id="IPR035906">
    <property type="entry name" value="MetI-like_sf"/>
</dbReference>
<dbReference type="RefSeq" id="WP_034969512.1">
    <property type="nucleotide sequence ID" value="NZ_CP012542.1"/>
</dbReference>